<proteinExistence type="predicted"/>
<dbReference type="Pfam" id="PF13417">
    <property type="entry name" value="GST_N_3"/>
    <property type="match status" value="1"/>
</dbReference>
<dbReference type="SFLD" id="SFLDG01150">
    <property type="entry name" value="Main.1:_Beta-like"/>
    <property type="match status" value="1"/>
</dbReference>
<evidence type="ECO:0000259" key="2">
    <source>
        <dbReference type="PROSITE" id="PS50405"/>
    </source>
</evidence>
<dbReference type="SFLD" id="SFLDG00358">
    <property type="entry name" value="Main_(cytGST)"/>
    <property type="match status" value="1"/>
</dbReference>
<dbReference type="PANTHER" id="PTHR44051:SF21">
    <property type="entry name" value="GLUTATHIONE S-TRANSFERASE FAMILY PROTEIN"/>
    <property type="match status" value="1"/>
</dbReference>
<dbReference type="CDD" id="cd03057">
    <property type="entry name" value="GST_N_Beta"/>
    <property type="match status" value="1"/>
</dbReference>
<evidence type="ECO:0000313" key="4">
    <source>
        <dbReference type="Proteomes" id="UP000326202"/>
    </source>
</evidence>
<dbReference type="PROSITE" id="PS50405">
    <property type="entry name" value="GST_CTER"/>
    <property type="match status" value="1"/>
</dbReference>
<dbReference type="InterPro" id="IPR036282">
    <property type="entry name" value="Glutathione-S-Trfase_C_sf"/>
</dbReference>
<dbReference type="PROSITE" id="PS50404">
    <property type="entry name" value="GST_NTER"/>
    <property type="match status" value="1"/>
</dbReference>
<evidence type="ECO:0000259" key="1">
    <source>
        <dbReference type="PROSITE" id="PS50404"/>
    </source>
</evidence>
<dbReference type="InterPro" id="IPR004045">
    <property type="entry name" value="Glutathione_S-Trfase_N"/>
</dbReference>
<protein>
    <submittedName>
        <fullName evidence="3">Glutathione S-transferase</fullName>
    </submittedName>
</protein>
<dbReference type="AlphaFoldDB" id="A0A5J6MJD3"/>
<dbReference type="Proteomes" id="UP000326202">
    <property type="component" value="Chromosome"/>
</dbReference>
<dbReference type="KEGG" id="htq:FRZ44_26650"/>
<dbReference type="InterPro" id="IPR010987">
    <property type="entry name" value="Glutathione-S-Trfase_C-like"/>
</dbReference>
<organism evidence="3 4">
    <name type="scientific">Hypericibacter terrae</name>
    <dbReference type="NCBI Taxonomy" id="2602015"/>
    <lineage>
        <taxon>Bacteria</taxon>
        <taxon>Pseudomonadati</taxon>
        <taxon>Pseudomonadota</taxon>
        <taxon>Alphaproteobacteria</taxon>
        <taxon>Rhodospirillales</taxon>
        <taxon>Dongiaceae</taxon>
        <taxon>Hypericibacter</taxon>
    </lineage>
</organism>
<dbReference type="Pfam" id="PF13410">
    <property type="entry name" value="GST_C_2"/>
    <property type="match status" value="1"/>
</dbReference>
<dbReference type="Gene3D" id="1.20.1050.10">
    <property type="match status" value="1"/>
</dbReference>
<name>A0A5J6MJD3_9PROT</name>
<dbReference type="EMBL" id="CP042906">
    <property type="protein sequence ID" value="QEX17367.1"/>
    <property type="molecule type" value="Genomic_DNA"/>
</dbReference>
<dbReference type="InterPro" id="IPR040079">
    <property type="entry name" value="Glutathione_S-Trfase"/>
</dbReference>
<dbReference type="InterPro" id="IPR036249">
    <property type="entry name" value="Thioredoxin-like_sf"/>
</dbReference>
<dbReference type="SFLD" id="SFLDS00019">
    <property type="entry name" value="Glutathione_Transferase_(cytos"/>
    <property type="match status" value="1"/>
</dbReference>
<dbReference type="RefSeq" id="WP_151177635.1">
    <property type="nucleotide sequence ID" value="NZ_CP042906.1"/>
</dbReference>
<dbReference type="SUPFAM" id="SSF52833">
    <property type="entry name" value="Thioredoxin-like"/>
    <property type="match status" value="1"/>
</dbReference>
<dbReference type="PANTHER" id="PTHR44051">
    <property type="entry name" value="GLUTATHIONE S-TRANSFERASE-RELATED"/>
    <property type="match status" value="1"/>
</dbReference>
<keyword evidence="4" id="KW-1185">Reference proteome</keyword>
<evidence type="ECO:0000313" key="3">
    <source>
        <dbReference type="EMBL" id="QEX17367.1"/>
    </source>
</evidence>
<gene>
    <name evidence="3" type="primary">gst</name>
    <name evidence="3" type="ORF">FRZ44_26650</name>
</gene>
<dbReference type="SUPFAM" id="SSF47616">
    <property type="entry name" value="GST C-terminal domain-like"/>
    <property type="match status" value="1"/>
</dbReference>
<reference evidence="3 4" key="1">
    <citation type="submission" date="2019-08" db="EMBL/GenBank/DDBJ databases">
        <title>Hyperibacter terrae gen. nov., sp. nov. and Hyperibacter viscosus sp. nov., two new members in the family Rhodospirillaceae isolated from the rhizosphere of Hypericum perforatum.</title>
        <authorList>
            <person name="Noviana Z."/>
        </authorList>
    </citation>
    <scope>NUCLEOTIDE SEQUENCE [LARGE SCALE GENOMIC DNA]</scope>
    <source>
        <strain evidence="3 4">R5913</strain>
    </source>
</reference>
<dbReference type="CDD" id="cd03188">
    <property type="entry name" value="GST_C_Beta"/>
    <property type="match status" value="1"/>
</dbReference>
<sequence length="210" mass="23895">MYKLYWSPGSAAMAPHAVLLELGVAHELQQLDPKKGETRTPEYLKLNPHARVPTLVEGEMAMYESAAIVQYLCERHPASELAPAPGTWQRPLFLQWMTYLTNTLQEELSHWWHAEAYVGADEHCHKPLVETAERNLDQMWRFIDGHLAAQGPFLLGARFSAADIYLTMLARWSRNCAKPANRFPALGRLIETVKARPAYARMLEQEGITQ</sequence>
<feature type="domain" description="GST N-terminal" evidence="1">
    <location>
        <begin position="1"/>
        <end position="80"/>
    </location>
</feature>
<dbReference type="Gene3D" id="3.40.30.10">
    <property type="entry name" value="Glutaredoxin"/>
    <property type="match status" value="1"/>
</dbReference>
<dbReference type="OrthoDB" id="7583243at2"/>
<accession>A0A5J6MJD3</accession>
<dbReference type="GO" id="GO:0016740">
    <property type="term" value="F:transferase activity"/>
    <property type="evidence" value="ECO:0007669"/>
    <property type="project" value="UniProtKB-KW"/>
</dbReference>
<keyword evidence="3" id="KW-0808">Transferase</keyword>
<feature type="domain" description="GST C-terminal" evidence="2">
    <location>
        <begin position="86"/>
        <end position="210"/>
    </location>
</feature>